<accession>A0AB34VCK5</accession>
<gene>
    <name evidence="1" type="ORF">RSA13_17345</name>
</gene>
<dbReference type="SUPFAM" id="SSF55729">
    <property type="entry name" value="Acyl-CoA N-acyltransferases (Nat)"/>
    <property type="match status" value="1"/>
</dbReference>
<dbReference type="InterPro" id="IPR016181">
    <property type="entry name" value="Acyl_CoA_acyltransferase"/>
</dbReference>
<dbReference type="AlphaFoldDB" id="A0AB34VCK5"/>
<name>A0AB34VCK5_9GAMM</name>
<sequence>MLASLLDYYKSLPLTEEALRFQLEKWLSMQRSWCCDMSFATQFPWKETGLPAHYFLQRQVDVDGGHYLTGPRYMAGDLARPFVDIVAFDAPITSHVITKICREWSEIKPQRVRILVPGDIPVCGETDQLIYASALTSKGNEAEEHHLTLIRADARSLSWCMQGVTDAYQRAWEAMPALKESLLPTNESTLMEKISDGSVFILYEEAQRVGFIVCEEGTVGFLQAFQITEEVILPEYQGRSLASLAQQVLRKQLCLSGKRNSLLAGTIVPGNRPSIRVAEKAGRRCVLRYEFLPAGQP</sequence>
<evidence type="ECO:0000313" key="2">
    <source>
        <dbReference type="Proteomes" id="UP000072520"/>
    </source>
</evidence>
<comment type="caution">
    <text evidence="1">The sequence shown here is derived from an EMBL/GenBank/DDBJ whole genome shotgun (WGS) entry which is preliminary data.</text>
</comment>
<dbReference type="Proteomes" id="UP000072520">
    <property type="component" value="Unassembled WGS sequence"/>
</dbReference>
<dbReference type="Gene3D" id="3.40.630.30">
    <property type="match status" value="1"/>
</dbReference>
<proteinExistence type="predicted"/>
<dbReference type="EMBL" id="LDSI01000026">
    <property type="protein sequence ID" value="KTS94886.1"/>
    <property type="molecule type" value="Genomic_DNA"/>
</dbReference>
<evidence type="ECO:0000313" key="1">
    <source>
        <dbReference type="EMBL" id="KTS94886.1"/>
    </source>
</evidence>
<organism evidence="1 2">
    <name type="scientific">Pantoea stewartii</name>
    <dbReference type="NCBI Taxonomy" id="66269"/>
    <lineage>
        <taxon>Bacteria</taxon>
        <taxon>Pseudomonadati</taxon>
        <taxon>Pseudomonadota</taxon>
        <taxon>Gammaproteobacteria</taxon>
        <taxon>Enterobacterales</taxon>
        <taxon>Erwiniaceae</taxon>
        <taxon>Pantoea</taxon>
    </lineage>
</organism>
<reference evidence="1 2" key="1">
    <citation type="journal article" date="2016" name="Front. Microbiol.">
        <title>Genomic Resource of Rice Seed Associated Bacteria.</title>
        <authorList>
            <person name="Midha S."/>
            <person name="Bansal K."/>
            <person name="Sharma S."/>
            <person name="Kumar N."/>
            <person name="Patil P.P."/>
            <person name="Chaudhry V."/>
            <person name="Patil P.B."/>
        </authorList>
    </citation>
    <scope>NUCLEOTIDE SEQUENCE [LARGE SCALE GENOMIC DNA]</scope>
    <source>
        <strain evidence="1 2">RSA13</strain>
    </source>
</reference>
<protein>
    <recommendedName>
        <fullName evidence="3">N-acetyltransferase domain-containing protein</fullName>
    </recommendedName>
</protein>
<evidence type="ECO:0008006" key="3">
    <source>
        <dbReference type="Google" id="ProtNLM"/>
    </source>
</evidence>